<keyword evidence="12" id="KW-1185">Reference proteome</keyword>
<dbReference type="HOGENOM" id="CLU_001265_30_1_1"/>
<evidence type="ECO:0000256" key="8">
    <source>
        <dbReference type="SAM" id="MobiDB-lite"/>
    </source>
</evidence>
<dbReference type="RefSeq" id="XP_022459265.1">
    <property type="nucleotide sequence ID" value="XM_022601643.1"/>
</dbReference>
<evidence type="ECO:0000259" key="10">
    <source>
        <dbReference type="PROSITE" id="PS50850"/>
    </source>
</evidence>
<dbReference type="InterPro" id="IPR005829">
    <property type="entry name" value="Sugar_transporter_CS"/>
</dbReference>
<dbReference type="EMBL" id="HG793128">
    <property type="protein sequence ID" value="CDK27269.1"/>
    <property type="molecule type" value="Genomic_DNA"/>
</dbReference>
<evidence type="ECO:0000256" key="5">
    <source>
        <dbReference type="ARBA" id="ARBA00022989"/>
    </source>
</evidence>
<name>W6ML99_9ASCO</name>
<evidence type="ECO:0000256" key="4">
    <source>
        <dbReference type="ARBA" id="ARBA00022692"/>
    </source>
</evidence>
<keyword evidence="4 9" id="KW-0812">Transmembrane</keyword>
<keyword evidence="5 9" id="KW-1133">Transmembrane helix</keyword>
<feature type="region of interest" description="Disordered" evidence="8">
    <location>
        <begin position="1"/>
        <end position="25"/>
    </location>
</feature>
<reference evidence="11" key="2">
    <citation type="submission" date="2014-02" db="EMBL/GenBank/DDBJ databases">
        <title>Complete DNA sequence of /Kuraishia capsulata/ illustrates novel genomic features among budding yeasts (/Saccharomycotina/).</title>
        <authorList>
            <person name="Morales L."/>
            <person name="Noel B."/>
            <person name="Porcel B."/>
            <person name="Marcet-Houben M."/>
            <person name="Hullo M-F."/>
            <person name="Sacerdot C."/>
            <person name="Tekaia F."/>
            <person name="Leh-Louis V."/>
            <person name="Despons L."/>
            <person name="Khanna V."/>
            <person name="Aury J-M."/>
            <person name="Barbe V."/>
            <person name="Couloux A."/>
            <person name="Labadie K."/>
            <person name="Pelletier E."/>
            <person name="Souciet J-L."/>
            <person name="Boekhout T."/>
            <person name="Gabaldon T."/>
            <person name="Wincker P."/>
            <person name="Dujon B."/>
        </authorList>
    </citation>
    <scope>NUCLEOTIDE SEQUENCE</scope>
    <source>
        <strain evidence="11">CBS 1993</strain>
    </source>
</reference>
<dbReference type="Pfam" id="PF00083">
    <property type="entry name" value="Sugar_tr"/>
    <property type="match status" value="1"/>
</dbReference>
<feature type="transmembrane region" description="Helical" evidence="9">
    <location>
        <begin position="97"/>
        <end position="115"/>
    </location>
</feature>
<feature type="transmembrane region" description="Helical" evidence="9">
    <location>
        <begin position="416"/>
        <end position="437"/>
    </location>
</feature>
<dbReference type="Gene3D" id="1.20.1250.20">
    <property type="entry name" value="MFS general substrate transporter like domains"/>
    <property type="match status" value="1"/>
</dbReference>
<reference evidence="11" key="1">
    <citation type="submission" date="2013-12" db="EMBL/GenBank/DDBJ databases">
        <authorList>
            <person name="Genoscope - CEA"/>
        </authorList>
    </citation>
    <scope>NUCLEOTIDE SEQUENCE</scope>
    <source>
        <strain evidence="11">CBS 1993</strain>
    </source>
</reference>
<feature type="transmembrane region" description="Helical" evidence="9">
    <location>
        <begin position="375"/>
        <end position="395"/>
    </location>
</feature>
<dbReference type="PROSITE" id="PS50850">
    <property type="entry name" value="MFS"/>
    <property type="match status" value="1"/>
</dbReference>
<feature type="compositionally biased region" description="Polar residues" evidence="8">
    <location>
        <begin position="1"/>
        <end position="19"/>
    </location>
</feature>
<sequence length="486" mass="53353">MSARISQQESQYSKNTVQKTEADGQRHGPASARVVLFVQRYGDAIIGAFYVAFTGLVFGYDIGTVGAFFSLDQFQAKFGDSTDSSGITRRFQETTQGLLVGVSCFGAVFGGLFLSRLADIIGRRPTLSVAMGSYALGDLIALISGHWAQLVVGRCFNGLAIGCLSVVTPMLISEFSPVEIRGGLVSVQQLMTTLGIVIGAFTVLMCSRFQSSLQYQAILIVGTIISIGVSGVVFLAPETMNSNNETEETELQNLAQGQEDDAEKAKNENIFNGQPKSFQRLMVGISIASLQQLTGINYFFFYGTYLFQRAGVENPFLTAIILSLMNLVFSVLSVLICERLPRKQLLMLGSAGMMISMLLFSTIGTFLLGVSQQKITGYLMIFFTCLFIAIFALTWGPISGVVLSEMFSKKFKTQSMSIAGATSWFANFGVSFLTPVITRYIGFLYGLVFVFFLLISIPVVYFWLPETRNKSTEEIDRMYQTRSIFS</sequence>
<dbReference type="InterPro" id="IPR050360">
    <property type="entry name" value="MFS_Sugar_Transporters"/>
</dbReference>
<proteinExistence type="inferred from homology"/>
<feature type="transmembrane region" description="Helical" evidence="9">
    <location>
        <begin position="316"/>
        <end position="336"/>
    </location>
</feature>
<feature type="transmembrane region" description="Helical" evidence="9">
    <location>
        <begin position="281"/>
        <end position="304"/>
    </location>
</feature>
<evidence type="ECO:0000256" key="7">
    <source>
        <dbReference type="RuleBase" id="RU003346"/>
    </source>
</evidence>
<evidence type="ECO:0000256" key="9">
    <source>
        <dbReference type="SAM" id="Phobius"/>
    </source>
</evidence>
<evidence type="ECO:0000256" key="3">
    <source>
        <dbReference type="ARBA" id="ARBA00022448"/>
    </source>
</evidence>
<feature type="transmembrane region" description="Helical" evidence="9">
    <location>
        <begin position="151"/>
        <end position="172"/>
    </location>
</feature>
<dbReference type="GO" id="GO:0005886">
    <property type="term" value="C:plasma membrane"/>
    <property type="evidence" value="ECO:0007669"/>
    <property type="project" value="TreeGrafter"/>
</dbReference>
<evidence type="ECO:0000313" key="11">
    <source>
        <dbReference type="EMBL" id="CDK27269.1"/>
    </source>
</evidence>
<feature type="transmembrane region" description="Helical" evidence="9">
    <location>
        <begin position="184"/>
        <end position="205"/>
    </location>
</feature>
<comment type="similarity">
    <text evidence="2 7">Belongs to the major facilitator superfamily. Sugar transporter (TC 2.A.1.1) family.</text>
</comment>
<comment type="subcellular location">
    <subcellularLocation>
        <location evidence="1">Membrane</location>
        <topology evidence="1">Multi-pass membrane protein</topology>
    </subcellularLocation>
</comment>
<accession>W6ML99</accession>
<dbReference type="NCBIfam" id="TIGR00879">
    <property type="entry name" value="SP"/>
    <property type="match status" value="1"/>
</dbReference>
<dbReference type="SUPFAM" id="SSF103473">
    <property type="entry name" value="MFS general substrate transporter"/>
    <property type="match status" value="1"/>
</dbReference>
<feature type="domain" description="Major facilitator superfamily (MFS) profile" evidence="10">
    <location>
        <begin position="47"/>
        <end position="468"/>
    </location>
</feature>
<dbReference type="InterPro" id="IPR020846">
    <property type="entry name" value="MFS_dom"/>
</dbReference>
<feature type="transmembrane region" description="Helical" evidence="9">
    <location>
        <begin position="41"/>
        <end position="60"/>
    </location>
</feature>
<organism evidence="11 12">
    <name type="scientific">Kuraishia capsulata CBS 1993</name>
    <dbReference type="NCBI Taxonomy" id="1382522"/>
    <lineage>
        <taxon>Eukaryota</taxon>
        <taxon>Fungi</taxon>
        <taxon>Dikarya</taxon>
        <taxon>Ascomycota</taxon>
        <taxon>Saccharomycotina</taxon>
        <taxon>Pichiomycetes</taxon>
        <taxon>Pichiales</taxon>
        <taxon>Pichiaceae</taxon>
        <taxon>Kuraishia</taxon>
    </lineage>
</organism>
<dbReference type="STRING" id="1382522.W6ML99"/>
<dbReference type="PROSITE" id="PS00216">
    <property type="entry name" value="SUGAR_TRANSPORT_1"/>
    <property type="match status" value="1"/>
</dbReference>
<keyword evidence="3 7" id="KW-0813">Transport</keyword>
<dbReference type="InterPro" id="IPR036259">
    <property type="entry name" value="MFS_trans_sf"/>
</dbReference>
<dbReference type="Proteomes" id="UP000019384">
    <property type="component" value="Unassembled WGS sequence"/>
</dbReference>
<dbReference type="PANTHER" id="PTHR48022">
    <property type="entry name" value="PLASTIDIC GLUCOSE TRANSPORTER 4"/>
    <property type="match status" value="1"/>
</dbReference>
<evidence type="ECO:0000256" key="1">
    <source>
        <dbReference type="ARBA" id="ARBA00004141"/>
    </source>
</evidence>
<dbReference type="PANTHER" id="PTHR48022:SF50">
    <property type="entry name" value="HEXOSE TRANSPORTER HXT14"/>
    <property type="match status" value="1"/>
</dbReference>
<evidence type="ECO:0000256" key="6">
    <source>
        <dbReference type="ARBA" id="ARBA00023136"/>
    </source>
</evidence>
<dbReference type="GO" id="GO:0005351">
    <property type="term" value="F:carbohydrate:proton symporter activity"/>
    <property type="evidence" value="ECO:0007669"/>
    <property type="project" value="TreeGrafter"/>
</dbReference>
<gene>
    <name evidence="11" type="ORF">KUCA_T00003247001</name>
</gene>
<dbReference type="GeneID" id="34520653"/>
<dbReference type="InterPro" id="IPR003663">
    <property type="entry name" value="Sugar/inositol_transpt"/>
</dbReference>
<feature type="transmembrane region" description="Helical" evidence="9">
    <location>
        <begin position="345"/>
        <end position="369"/>
    </location>
</feature>
<dbReference type="InterPro" id="IPR005828">
    <property type="entry name" value="MFS_sugar_transport-like"/>
</dbReference>
<evidence type="ECO:0000256" key="2">
    <source>
        <dbReference type="ARBA" id="ARBA00010992"/>
    </source>
</evidence>
<feature type="transmembrane region" description="Helical" evidence="9">
    <location>
        <begin position="217"/>
        <end position="236"/>
    </location>
</feature>
<dbReference type="PROSITE" id="PS00217">
    <property type="entry name" value="SUGAR_TRANSPORT_2"/>
    <property type="match status" value="1"/>
</dbReference>
<dbReference type="OrthoDB" id="2241241at2759"/>
<keyword evidence="6 9" id="KW-0472">Membrane</keyword>
<feature type="transmembrane region" description="Helical" evidence="9">
    <location>
        <begin position="443"/>
        <end position="464"/>
    </location>
</feature>
<dbReference type="AlphaFoldDB" id="W6ML99"/>
<dbReference type="PRINTS" id="PR00171">
    <property type="entry name" value="SUGRTRNSPORT"/>
</dbReference>
<evidence type="ECO:0000313" key="12">
    <source>
        <dbReference type="Proteomes" id="UP000019384"/>
    </source>
</evidence>
<protein>
    <recommendedName>
        <fullName evidence="10">Major facilitator superfamily (MFS) profile domain-containing protein</fullName>
    </recommendedName>
</protein>